<evidence type="ECO:0000313" key="2">
    <source>
        <dbReference type="EMBL" id="CAL1370749.1"/>
    </source>
</evidence>
<organism evidence="2 3">
    <name type="scientific">Linum trigynum</name>
    <dbReference type="NCBI Taxonomy" id="586398"/>
    <lineage>
        <taxon>Eukaryota</taxon>
        <taxon>Viridiplantae</taxon>
        <taxon>Streptophyta</taxon>
        <taxon>Embryophyta</taxon>
        <taxon>Tracheophyta</taxon>
        <taxon>Spermatophyta</taxon>
        <taxon>Magnoliopsida</taxon>
        <taxon>eudicotyledons</taxon>
        <taxon>Gunneridae</taxon>
        <taxon>Pentapetalae</taxon>
        <taxon>rosids</taxon>
        <taxon>fabids</taxon>
        <taxon>Malpighiales</taxon>
        <taxon>Linaceae</taxon>
        <taxon>Linum</taxon>
    </lineage>
</organism>
<accession>A0AAV2DA31</accession>
<reference evidence="2 3" key="1">
    <citation type="submission" date="2024-04" db="EMBL/GenBank/DDBJ databases">
        <authorList>
            <person name="Fracassetti M."/>
        </authorList>
    </citation>
    <scope>NUCLEOTIDE SEQUENCE [LARGE SCALE GENOMIC DNA]</scope>
</reference>
<dbReference type="AlphaFoldDB" id="A0AAV2DA31"/>
<evidence type="ECO:0000256" key="1">
    <source>
        <dbReference type="SAM" id="MobiDB-lite"/>
    </source>
</evidence>
<proteinExistence type="predicted"/>
<keyword evidence="3" id="KW-1185">Reference proteome</keyword>
<name>A0AAV2DA31_9ROSI</name>
<feature type="region of interest" description="Disordered" evidence="1">
    <location>
        <begin position="1"/>
        <end position="48"/>
    </location>
</feature>
<sequence>MASRNHLDDDDDFGSDFSGTHNGRRSGNKRSFGDLEDDEDDLFSSKKGNSKVEETAMILSLRESLARHDLATCQAELCSALHDKKAHSLARALPFSSSHRHYHTLCNTNPFPKISLLSGGI</sequence>
<dbReference type="EMBL" id="OZ034815">
    <property type="protein sequence ID" value="CAL1370749.1"/>
    <property type="molecule type" value="Genomic_DNA"/>
</dbReference>
<gene>
    <name evidence="2" type="ORF">LTRI10_LOCUS12853</name>
</gene>
<protein>
    <submittedName>
        <fullName evidence="2">Uncharacterized protein</fullName>
    </submittedName>
</protein>
<dbReference type="Proteomes" id="UP001497516">
    <property type="component" value="Chromosome 2"/>
</dbReference>
<evidence type="ECO:0000313" key="3">
    <source>
        <dbReference type="Proteomes" id="UP001497516"/>
    </source>
</evidence>